<dbReference type="Gene3D" id="3.30.160.60">
    <property type="entry name" value="Classic Zinc Finger"/>
    <property type="match status" value="1"/>
</dbReference>
<dbReference type="Proteomes" id="UP001516464">
    <property type="component" value="Unassembled WGS sequence"/>
</dbReference>
<gene>
    <name evidence="3" type="ORF">TCON_0160</name>
</gene>
<feature type="domain" description="C2H2-type" evidence="2">
    <location>
        <begin position="315"/>
        <end position="338"/>
    </location>
</feature>
<keyword evidence="4" id="KW-1185">Reference proteome</keyword>
<reference evidence="3 4" key="1">
    <citation type="submission" date="2019-01" db="EMBL/GenBank/DDBJ databases">
        <title>Genomes sequencing and comparative genomics of infectious freshwater microsporidia, Cucumispora dikerogammari and Thelohania contejeani.</title>
        <authorList>
            <person name="Cormier A."/>
            <person name="Giraud I."/>
            <person name="Wattier R."/>
            <person name="Teixeira M."/>
            <person name="Grandjean F."/>
            <person name="Rigaud T."/>
            <person name="Cordaux R."/>
        </authorList>
    </citation>
    <scope>NUCLEOTIDE SEQUENCE [LARGE SCALE GENOMIC DNA]</scope>
    <source>
        <strain evidence="3">T1</strain>
        <tissue evidence="3">Spores</tissue>
    </source>
</reference>
<name>A0ABQ7I2K9_9MICR</name>
<dbReference type="InterPro" id="IPR036236">
    <property type="entry name" value="Znf_C2H2_sf"/>
</dbReference>
<dbReference type="SUPFAM" id="SSF57667">
    <property type="entry name" value="beta-beta-alpha zinc fingers"/>
    <property type="match status" value="1"/>
</dbReference>
<sequence>MNYKKRRYYDEEQEQNEKINRHMFSEDELKRISPGEAYQSYFESYCLARVPRLFDELVSNAWFSYRYFNQQRIDNLKKEISTQLAKLLSGEQSSPNKINISINNIPSYITYEELLDFAKKAPGFKDLKMHQGTRNKGLYWKGFILLNEESDVIESIRFLNSLRFDKEIRLEAMILDQTRVNQSNIQLCSQDIENIKDILNRIIKYYERIGVSEELIIDIKEYIQTFSENKLFESYHTLLREVFYYCYFCTRQFDSYEEMIQCCGTDHITVGTGSRGNFNRKLSLITRQAEYAFLKIRTLENELDKHIIILEEGIHRCDICSKSFENSNFVRNHIQKKHKEIFEKARSYVNNYNLFIERMDFYFLFYVEGSCVDVIEYKEKINKISYDFIKVFSGDVKIL</sequence>
<dbReference type="PROSITE" id="PS00028">
    <property type="entry name" value="ZINC_FINGER_C2H2_1"/>
    <property type="match status" value="1"/>
</dbReference>
<keyword evidence="1" id="KW-0863">Zinc-finger</keyword>
<evidence type="ECO:0000313" key="3">
    <source>
        <dbReference type="EMBL" id="KAF7684649.1"/>
    </source>
</evidence>
<evidence type="ECO:0000259" key="2">
    <source>
        <dbReference type="PROSITE" id="PS50157"/>
    </source>
</evidence>
<dbReference type="InterPro" id="IPR035979">
    <property type="entry name" value="RBD_domain_sf"/>
</dbReference>
<proteinExistence type="predicted"/>
<comment type="caution">
    <text evidence="3">The sequence shown here is derived from an EMBL/GenBank/DDBJ whole genome shotgun (WGS) entry which is preliminary data.</text>
</comment>
<dbReference type="EMBL" id="SBIQ01000005">
    <property type="protein sequence ID" value="KAF7684649.1"/>
    <property type="molecule type" value="Genomic_DNA"/>
</dbReference>
<dbReference type="PROSITE" id="PS50157">
    <property type="entry name" value="ZINC_FINGER_C2H2_2"/>
    <property type="match status" value="1"/>
</dbReference>
<dbReference type="SUPFAM" id="SSF54928">
    <property type="entry name" value="RNA-binding domain, RBD"/>
    <property type="match status" value="1"/>
</dbReference>
<organism evidence="3 4">
    <name type="scientific">Astathelohania contejeani</name>
    <dbReference type="NCBI Taxonomy" id="164912"/>
    <lineage>
        <taxon>Eukaryota</taxon>
        <taxon>Fungi</taxon>
        <taxon>Fungi incertae sedis</taxon>
        <taxon>Microsporidia</taxon>
        <taxon>Astathelohaniidae</taxon>
        <taxon>Astathelohania</taxon>
    </lineage>
</organism>
<evidence type="ECO:0000313" key="4">
    <source>
        <dbReference type="Proteomes" id="UP001516464"/>
    </source>
</evidence>
<protein>
    <submittedName>
        <fullName evidence="3">Zinc finger C2H2 protein</fullName>
    </submittedName>
</protein>
<dbReference type="InterPro" id="IPR013087">
    <property type="entry name" value="Znf_C2H2_type"/>
</dbReference>
<evidence type="ECO:0000256" key="1">
    <source>
        <dbReference type="PROSITE-ProRule" id="PRU00042"/>
    </source>
</evidence>
<keyword evidence="1" id="KW-0862">Zinc</keyword>
<accession>A0ABQ7I2K9</accession>
<keyword evidence="1" id="KW-0479">Metal-binding</keyword>